<evidence type="ECO:0000256" key="3">
    <source>
        <dbReference type="ARBA" id="ARBA00022741"/>
    </source>
</evidence>
<evidence type="ECO:0000256" key="4">
    <source>
        <dbReference type="ARBA" id="ARBA00022840"/>
    </source>
</evidence>
<dbReference type="SMART" id="SM00490">
    <property type="entry name" value="HELICc"/>
    <property type="match status" value="1"/>
</dbReference>
<keyword evidence="8" id="KW-1185">Reference proteome</keyword>
<dbReference type="InterPro" id="IPR027417">
    <property type="entry name" value="P-loop_NTPase"/>
</dbReference>
<dbReference type="EMBL" id="MTYJ01000405">
    <property type="protein sequence ID" value="OWA54426.1"/>
    <property type="molecule type" value="Genomic_DNA"/>
</dbReference>
<dbReference type="GO" id="GO:0005524">
    <property type="term" value="F:ATP binding"/>
    <property type="evidence" value="ECO:0007669"/>
    <property type="project" value="UniProtKB-KW"/>
</dbReference>
<dbReference type="GO" id="GO:0005737">
    <property type="term" value="C:cytoplasm"/>
    <property type="evidence" value="ECO:0007669"/>
    <property type="project" value="UniProtKB-SubCell"/>
</dbReference>
<feature type="domain" description="Helicase C-terminal" evidence="6">
    <location>
        <begin position="248"/>
        <end position="428"/>
    </location>
</feature>
<organism evidence="7 8">
    <name type="scientific">Hypsibius exemplaris</name>
    <name type="common">Freshwater tardigrade</name>
    <dbReference type="NCBI Taxonomy" id="2072580"/>
    <lineage>
        <taxon>Eukaryota</taxon>
        <taxon>Metazoa</taxon>
        <taxon>Ecdysozoa</taxon>
        <taxon>Tardigrada</taxon>
        <taxon>Eutardigrada</taxon>
        <taxon>Parachela</taxon>
        <taxon>Hypsibioidea</taxon>
        <taxon>Hypsibiidae</taxon>
        <taxon>Hypsibius</taxon>
    </lineage>
</organism>
<evidence type="ECO:0000256" key="1">
    <source>
        <dbReference type="ARBA" id="ARBA00004496"/>
    </source>
</evidence>
<dbReference type="InterPro" id="IPR007502">
    <property type="entry name" value="Helicase-assoc_dom"/>
</dbReference>
<dbReference type="Pfam" id="PF00271">
    <property type="entry name" value="Helicase_C"/>
    <property type="match status" value="1"/>
</dbReference>
<dbReference type="AlphaFoldDB" id="A0A9X6RP75"/>
<dbReference type="SMART" id="SM00487">
    <property type="entry name" value="DEXDc"/>
    <property type="match status" value="1"/>
</dbReference>
<evidence type="ECO:0000313" key="8">
    <source>
        <dbReference type="Proteomes" id="UP000192578"/>
    </source>
</evidence>
<comment type="caution">
    <text evidence="7">The sequence shown here is derived from an EMBL/GenBank/DDBJ whole genome shotgun (WGS) entry which is preliminary data.</text>
</comment>
<keyword evidence="2" id="KW-0963">Cytoplasm</keyword>
<evidence type="ECO:0000259" key="5">
    <source>
        <dbReference type="PROSITE" id="PS51192"/>
    </source>
</evidence>
<name>A0A9X6RP75_HYPEX</name>
<dbReference type="PROSITE" id="PS51192">
    <property type="entry name" value="HELICASE_ATP_BIND_1"/>
    <property type="match status" value="1"/>
</dbReference>
<dbReference type="Pfam" id="PF21010">
    <property type="entry name" value="HA2_C"/>
    <property type="match status" value="1"/>
</dbReference>
<dbReference type="PANTHER" id="PTHR18934">
    <property type="entry name" value="ATP-DEPENDENT RNA HELICASE"/>
    <property type="match status" value="1"/>
</dbReference>
<protein>
    <submittedName>
        <fullName evidence="7">ATP-dependent RNA helicase TDRD9</fullName>
    </submittedName>
</protein>
<evidence type="ECO:0000313" key="7">
    <source>
        <dbReference type="EMBL" id="OWA54426.1"/>
    </source>
</evidence>
<dbReference type="CDD" id="cd18791">
    <property type="entry name" value="SF2_C_RHA"/>
    <property type="match status" value="1"/>
</dbReference>
<dbReference type="Proteomes" id="UP000192578">
    <property type="component" value="Unassembled WGS sequence"/>
</dbReference>
<sequence length="953" mass="106778">MAKERRPVASVEENKHDLFQRGITDFDENLPIAAFRDQITCTVAANATVLIHGATGCGKTTQIPQYILADSLKRSNMPFIVVTQPRRIAAVSIARHVCEERGWEFGGLVGYQIGQESFFSTDTRILYCTLGVFLEKIATSCDRKSGLGEMTHVILDEMHEREEDMDLALLLIKQLQQGLSRNIKLIVMSATMEIDKFEKYLGHPPVIEIPTGMFPVEVKYLDEIPRLTGMSGGFSRGDPEIGMDAEAAMKGLIVSFDSREAASGSTSGKGVVLIFVPGLREIMDIRTSLEKTAKEAGLQWEILPLHSTVGRTEQDRVFHYIPPNVRRIVVSTNIAESSVTIPDVKYVIDFCLTKQLCRDESSSFTALRLTWASKSNCDQRKGRTGRLSTGTVYRMVPRAFYEELDSHQTPEMVRIPLQKTILKVKKMKFPGSIYEILLEAIDPPDAEKIRQSVLELMEAGALTMDACMDVKRPDGELTTIGEIISSLPLDLPLARLILLSIAFGCVDEAVIIAGCLQSRSFLDAKFDSQTMDSFRMKMAWDKGGQSDLLAVLSAFQTWEAQKVSAFAGKRQEEAMWCRTYSLNAHRINEAFILVEDLRRRISEQGLYALYQPGANTGRSAASRWALPVADDSDQQFALQFVIAGAFYPNYYVHEPYGGLKIPEPAGGGRIFCQKYRLYPAESGVSLEEDRIYVTFRRDDNIRSEVPLPVYLALRLNPGFSLLPRSVAIKNKPTPPPPKCAPIAFTGPHSEVEITRFRGLTPDVAHRKVILLPSSVNSVVLNPEHGNHVARVLVAARVDVGNGSGQTLKLDNLTLLPADAGLLDLILIVFGPTVSYRSHREDPSHKVTALKVGVGQTSPRTDPRSPRTDLRLPLWKDHEIERDFEVDFSLQDIRGMVMLKEAWQFIFSRHLMRDAVLRNRLLPKQQSLCRRLLHWFRDRDFVAIPKKTNYQVAQ</sequence>
<dbReference type="Gene3D" id="1.20.120.1080">
    <property type="match status" value="1"/>
</dbReference>
<dbReference type="InterPro" id="IPR011545">
    <property type="entry name" value="DEAD/DEAH_box_helicase_dom"/>
</dbReference>
<dbReference type="PROSITE" id="PS51194">
    <property type="entry name" value="HELICASE_CTER"/>
    <property type="match status" value="1"/>
</dbReference>
<reference evidence="8" key="1">
    <citation type="submission" date="2017-01" db="EMBL/GenBank/DDBJ databases">
        <title>Comparative genomics of anhydrobiosis in the tardigrade Hypsibius dujardini.</title>
        <authorList>
            <person name="Yoshida Y."/>
            <person name="Koutsovoulos G."/>
            <person name="Laetsch D."/>
            <person name="Stevens L."/>
            <person name="Kumar S."/>
            <person name="Horikawa D."/>
            <person name="Ishino K."/>
            <person name="Komine S."/>
            <person name="Tomita M."/>
            <person name="Blaxter M."/>
            <person name="Arakawa K."/>
        </authorList>
    </citation>
    <scope>NUCLEOTIDE SEQUENCE [LARGE SCALE GENOMIC DNA]</scope>
    <source>
        <strain evidence="8">Z151</strain>
    </source>
</reference>
<dbReference type="InterPro" id="IPR001650">
    <property type="entry name" value="Helicase_C-like"/>
</dbReference>
<dbReference type="SUPFAM" id="SSF52540">
    <property type="entry name" value="P-loop containing nucleoside triphosphate hydrolases"/>
    <property type="match status" value="1"/>
</dbReference>
<evidence type="ECO:0000256" key="2">
    <source>
        <dbReference type="ARBA" id="ARBA00022490"/>
    </source>
</evidence>
<dbReference type="PANTHER" id="PTHR18934:SF113">
    <property type="entry name" value="ATP-DEPENDENT RNA HELICASE TDRD9"/>
    <property type="match status" value="1"/>
</dbReference>
<dbReference type="InterPro" id="IPR014001">
    <property type="entry name" value="Helicase_ATP-bd"/>
</dbReference>
<keyword evidence="7" id="KW-0378">Hydrolase</keyword>
<proteinExistence type="predicted"/>
<feature type="domain" description="Helicase ATP-binding" evidence="5">
    <location>
        <begin position="40"/>
        <end position="210"/>
    </location>
</feature>
<keyword evidence="4" id="KW-0067">ATP-binding</keyword>
<dbReference type="GO" id="GO:0003723">
    <property type="term" value="F:RNA binding"/>
    <property type="evidence" value="ECO:0007669"/>
    <property type="project" value="TreeGrafter"/>
</dbReference>
<dbReference type="Gene3D" id="3.40.50.300">
    <property type="entry name" value="P-loop containing nucleotide triphosphate hydrolases"/>
    <property type="match status" value="2"/>
</dbReference>
<evidence type="ECO:0000259" key="6">
    <source>
        <dbReference type="PROSITE" id="PS51194"/>
    </source>
</evidence>
<gene>
    <name evidence="7" type="ORF">BV898_18830</name>
</gene>
<keyword evidence="3" id="KW-0547">Nucleotide-binding</keyword>
<keyword evidence="7" id="KW-0347">Helicase</keyword>
<comment type="subcellular location">
    <subcellularLocation>
        <location evidence="1">Cytoplasm</location>
    </subcellularLocation>
</comment>
<dbReference type="SMART" id="SM00847">
    <property type="entry name" value="HA2"/>
    <property type="match status" value="1"/>
</dbReference>
<dbReference type="OrthoDB" id="66977at2759"/>
<accession>A0A9X6RP75</accession>
<dbReference type="GO" id="GO:0004386">
    <property type="term" value="F:helicase activity"/>
    <property type="evidence" value="ECO:0007669"/>
    <property type="project" value="UniProtKB-KW"/>
</dbReference>
<dbReference type="Pfam" id="PF00270">
    <property type="entry name" value="DEAD"/>
    <property type="match status" value="1"/>
</dbReference>